<dbReference type="EMBL" id="LGUB01001133">
    <property type="protein sequence ID" value="KRH92184.1"/>
    <property type="molecule type" value="Genomic_DNA"/>
</dbReference>
<dbReference type="InterPro" id="IPR043502">
    <property type="entry name" value="DNA/RNA_pol_sf"/>
</dbReference>
<keyword evidence="2" id="KW-1185">Reference proteome</keyword>
<evidence type="ECO:0000313" key="2">
    <source>
        <dbReference type="Proteomes" id="UP000051530"/>
    </source>
</evidence>
<accession>A0A0R0LSE2</accession>
<dbReference type="PANTHER" id="PTHR24559">
    <property type="entry name" value="TRANSPOSON TY3-I GAG-POL POLYPROTEIN"/>
    <property type="match status" value="1"/>
</dbReference>
<name>A0A0R0LSE2_9MICR</name>
<dbReference type="InterPro" id="IPR043128">
    <property type="entry name" value="Rev_trsase/Diguanyl_cyclase"/>
</dbReference>
<dbReference type="AlphaFoldDB" id="A0A0R0LSE2"/>
<dbReference type="VEuPathDB" id="MicrosporidiaDB:M153_1015500028"/>
<proteinExistence type="predicted"/>
<dbReference type="InterPro" id="IPR053134">
    <property type="entry name" value="RNA-dir_DNA_polymerase"/>
</dbReference>
<reference evidence="1 2" key="1">
    <citation type="submission" date="2015-07" db="EMBL/GenBank/DDBJ databases">
        <title>The genome of Pseudoloma neurophilia, a relevant intracellular parasite of the zebrafish.</title>
        <authorList>
            <person name="Ndikumana S."/>
            <person name="Pelin A."/>
            <person name="Sanders J."/>
            <person name="Corradi N."/>
        </authorList>
    </citation>
    <scope>NUCLEOTIDE SEQUENCE [LARGE SCALE GENOMIC DNA]</scope>
    <source>
        <strain evidence="1 2">MK1</strain>
    </source>
</reference>
<comment type="caution">
    <text evidence="1">The sequence shown here is derived from an EMBL/GenBank/DDBJ whole genome shotgun (WGS) entry which is preliminary data.</text>
</comment>
<dbReference type="OrthoDB" id="3250101at2759"/>
<sequence length="104" mass="12370">MKFKTEQDDVLRRSKSLYVAPSFSEDKENGDPRVLIDYRGLNMKTEDCHNTFAIVNEEFHKMVDCRVFSKLDLRKEYYQIKVKESDKYMVSVGKKDKYESNTIQ</sequence>
<dbReference type="Gene3D" id="3.10.10.10">
    <property type="entry name" value="HIV Type 1 Reverse Transcriptase, subunit A, domain 1"/>
    <property type="match status" value="1"/>
</dbReference>
<gene>
    <name evidence="1" type="ORF">M153_1015500028</name>
</gene>
<organism evidence="1 2">
    <name type="scientific">Pseudoloma neurophilia</name>
    <dbReference type="NCBI Taxonomy" id="146866"/>
    <lineage>
        <taxon>Eukaryota</taxon>
        <taxon>Fungi</taxon>
        <taxon>Fungi incertae sedis</taxon>
        <taxon>Microsporidia</taxon>
        <taxon>Pseudoloma</taxon>
    </lineage>
</organism>
<dbReference type="PANTHER" id="PTHR24559:SF436">
    <property type="entry name" value="RNA-DIRECTED DNA POLYMERASE HOMOLOG"/>
    <property type="match status" value="1"/>
</dbReference>
<dbReference type="SUPFAM" id="SSF56672">
    <property type="entry name" value="DNA/RNA polymerases"/>
    <property type="match status" value="1"/>
</dbReference>
<evidence type="ECO:0000313" key="1">
    <source>
        <dbReference type="EMBL" id="KRH92184.1"/>
    </source>
</evidence>
<protein>
    <submittedName>
        <fullName evidence="1">Putative LTR transposable element</fullName>
    </submittedName>
</protein>
<dbReference type="Proteomes" id="UP000051530">
    <property type="component" value="Unassembled WGS sequence"/>
</dbReference>
<dbReference type="Gene3D" id="3.30.70.270">
    <property type="match status" value="1"/>
</dbReference>